<dbReference type="Proteomes" id="UP001151760">
    <property type="component" value="Unassembled WGS sequence"/>
</dbReference>
<comment type="caution">
    <text evidence="2">The sequence shown here is derived from an EMBL/GenBank/DDBJ whole genome shotgun (WGS) entry which is preliminary data.</text>
</comment>
<accession>A0ABQ5BSK1</accession>
<keyword evidence="1" id="KW-0175">Coiled coil</keyword>
<sequence length="299" mass="34149">MDLPRDNPLDSVEVLRYDTKKRSKSENKGIVPTEMELVLEQTQQGTSHEVSVLSLTQRELAENFPNLLWNVGPRLTKIEGTPDIIQFDVANLKTDTSNIKAMVTEMVFNGTSSSTLSRSTLLPTAAPNEVNAPIEGRNLLKRFNLKNPKKLKYQSKASRKVHQDPDAHVLLDYMIDGKMVQITSDELQYILDKKEQMERAAKNAELSKDELMKVAAEIVNEVGIKYDRLKEIAKSLCIDESLPLPEQDPSLPSNRKRKEIELEPETYIVDLKYSHKLLDGVKFIQNDWEVLMLYKYLYG</sequence>
<evidence type="ECO:0000256" key="1">
    <source>
        <dbReference type="SAM" id="Coils"/>
    </source>
</evidence>
<gene>
    <name evidence="2" type="ORF">Tco_0874555</name>
</gene>
<feature type="coiled-coil region" evidence="1">
    <location>
        <begin position="190"/>
        <end position="217"/>
    </location>
</feature>
<evidence type="ECO:0000313" key="3">
    <source>
        <dbReference type="Proteomes" id="UP001151760"/>
    </source>
</evidence>
<reference evidence="2" key="1">
    <citation type="journal article" date="2022" name="Int. J. Mol. Sci.">
        <title>Draft Genome of Tanacetum Coccineum: Genomic Comparison of Closely Related Tanacetum-Family Plants.</title>
        <authorList>
            <person name="Yamashiro T."/>
            <person name="Shiraishi A."/>
            <person name="Nakayama K."/>
            <person name="Satake H."/>
        </authorList>
    </citation>
    <scope>NUCLEOTIDE SEQUENCE</scope>
</reference>
<dbReference type="EMBL" id="BQNB010013428">
    <property type="protein sequence ID" value="GJT15849.1"/>
    <property type="molecule type" value="Genomic_DNA"/>
</dbReference>
<keyword evidence="3" id="KW-1185">Reference proteome</keyword>
<organism evidence="2 3">
    <name type="scientific">Tanacetum coccineum</name>
    <dbReference type="NCBI Taxonomy" id="301880"/>
    <lineage>
        <taxon>Eukaryota</taxon>
        <taxon>Viridiplantae</taxon>
        <taxon>Streptophyta</taxon>
        <taxon>Embryophyta</taxon>
        <taxon>Tracheophyta</taxon>
        <taxon>Spermatophyta</taxon>
        <taxon>Magnoliopsida</taxon>
        <taxon>eudicotyledons</taxon>
        <taxon>Gunneridae</taxon>
        <taxon>Pentapetalae</taxon>
        <taxon>asterids</taxon>
        <taxon>campanulids</taxon>
        <taxon>Asterales</taxon>
        <taxon>Asteraceae</taxon>
        <taxon>Asteroideae</taxon>
        <taxon>Anthemideae</taxon>
        <taxon>Anthemidinae</taxon>
        <taxon>Tanacetum</taxon>
    </lineage>
</organism>
<proteinExistence type="predicted"/>
<protein>
    <submittedName>
        <fullName evidence="2">Uncharacterized protein</fullName>
    </submittedName>
</protein>
<reference evidence="2" key="2">
    <citation type="submission" date="2022-01" db="EMBL/GenBank/DDBJ databases">
        <authorList>
            <person name="Yamashiro T."/>
            <person name="Shiraishi A."/>
            <person name="Satake H."/>
            <person name="Nakayama K."/>
        </authorList>
    </citation>
    <scope>NUCLEOTIDE SEQUENCE</scope>
</reference>
<evidence type="ECO:0000313" key="2">
    <source>
        <dbReference type="EMBL" id="GJT15849.1"/>
    </source>
</evidence>
<name>A0ABQ5BSK1_9ASTR</name>